<evidence type="ECO:0000313" key="2">
    <source>
        <dbReference type="Proteomes" id="UP000006578"/>
    </source>
</evidence>
<name>Q1GPN9_SPHAL</name>
<evidence type="ECO:0000313" key="1">
    <source>
        <dbReference type="EMBL" id="ABF54383.1"/>
    </source>
</evidence>
<protein>
    <submittedName>
        <fullName evidence="1">Uncharacterized protein</fullName>
    </submittedName>
</protein>
<gene>
    <name evidence="1" type="ordered locus">Sala_2678</name>
</gene>
<organism evidence="1 2">
    <name type="scientific">Sphingopyxis alaskensis (strain DSM 13593 / LMG 18877 / RB2256)</name>
    <name type="common">Sphingomonas alaskensis</name>
    <dbReference type="NCBI Taxonomy" id="317655"/>
    <lineage>
        <taxon>Bacteria</taxon>
        <taxon>Pseudomonadati</taxon>
        <taxon>Pseudomonadota</taxon>
        <taxon>Alphaproteobacteria</taxon>
        <taxon>Sphingomonadales</taxon>
        <taxon>Sphingomonadaceae</taxon>
        <taxon>Sphingopyxis</taxon>
    </lineage>
</organism>
<dbReference type="KEGG" id="sal:Sala_2678"/>
<reference evidence="1 2" key="1">
    <citation type="journal article" date="2009" name="Proc. Natl. Acad. Sci. U.S.A.">
        <title>The genomic basis of trophic strategy in marine bacteria.</title>
        <authorList>
            <person name="Lauro F.M."/>
            <person name="McDougald D."/>
            <person name="Thomas T."/>
            <person name="Williams T.J."/>
            <person name="Egan S."/>
            <person name="Rice S."/>
            <person name="DeMaere M.Z."/>
            <person name="Ting L."/>
            <person name="Ertan H."/>
            <person name="Johnson J."/>
            <person name="Ferriera S."/>
            <person name="Lapidus A."/>
            <person name="Anderson I."/>
            <person name="Kyrpides N."/>
            <person name="Munk A.C."/>
            <person name="Detter C."/>
            <person name="Han C.S."/>
            <person name="Brown M.V."/>
            <person name="Robb F.T."/>
            <person name="Kjelleberg S."/>
            <person name="Cavicchioli R."/>
        </authorList>
    </citation>
    <scope>NUCLEOTIDE SEQUENCE [LARGE SCALE GENOMIC DNA]</scope>
    <source>
        <strain evidence="2">DSM 13593 / LMG 18877 / RB2256</strain>
    </source>
</reference>
<sequence>MGLDPLAIINAIGPVLVGDVHLAGHGSAATAAMVAIRARVGPPSSICNLLDRCAEPEDEDHLPPDDIITALVALMEAGALQGVE</sequence>
<dbReference type="STRING" id="317655.Sala_2678"/>
<accession>Q1GPN9</accession>
<dbReference type="Proteomes" id="UP000006578">
    <property type="component" value="Chromosome"/>
</dbReference>
<dbReference type="AlphaFoldDB" id="Q1GPN9"/>
<dbReference type="EMBL" id="CP000356">
    <property type="protein sequence ID" value="ABF54383.1"/>
    <property type="molecule type" value="Genomic_DNA"/>
</dbReference>
<proteinExistence type="predicted"/>
<keyword evidence="2" id="KW-1185">Reference proteome</keyword>
<dbReference type="HOGENOM" id="CLU_2525793_0_0_5"/>